<evidence type="ECO:0000313" key="3">
    <source>
        <dbReference type="EMBL" id="PXW95250.1"/>
    </source>
</evidence>
<keyword evidence="2" id="KW-1133">Transmembrane helix</keyword>
<keyword evidence="4" id="KW-1185">Reference proteome</keyword>
<sequence>MALDYRPRVNTPGRWAGIAAVLLLHALVLWALVSGLARQVVERVREPIEMAIITERREPPPPPPPPPPELKPPTPPREVRVTERAPVPPPAPLPPVVPPPDVRPPAAPAPVVQAIVQERAPERAPERPAESRPAVAPVPAPAPAPAVSRQEVALVCPGYKDILQSALAGVVDRVGIDGDVTVQLVVRGQEVVDVKALSGPREYFRPVVGAVRRFRCSAGAGDAQVTTTLTVGFKLE</sequence>
<evidence type="ECO:0000256" key="2">
    <source>
        <dbReference type="SAM" id="Phobius"/>
    </source>
</evidence>
<proteinExistence type="predicted"/>
<organism evidence="3 4">
    <name type="scientific">Sphaerotilus hippei</name>
    <dbReference type="NCBI Taxonomy" id="744406"/>
    <lineage>
        <taxon>Bacteria</taxon>
        <taxon>Pseudomonadati</taxon>
        <taxon>Pseudomonadota</taxon>
        <taxon>Betaproteobacteria</taxon>
        <taxon>Burkholderiales</taxon>
        <taxon>Sphaerotilaceae</taxon>
        <taxon>Sphaerotilus</taxon>
    </lineage>
</organism>
<dbReference type="OrthoDB" id="8904022at2"/>
<accession>A0A318H9X6</accession>
<feature type="compositionally biased region" description="Pro residues" evidence="1">
    <location>
        <begin position="60"/>
        <end position="76"/>
    </location>
</feature>
<reference evidence="3 4" key="1">
    <citation type="submission" date="2018-05" db="EMBL/GenBank/DDBJ databases">
        <title>Genomic Encyclopedia of Type Strains, Phase IV (KMG-IV): sequencing the most valuable type-strain genomes for metagenomic binning, comparative biology and taxonomic classification.</title>
        <authorList>
            <person name="Goeker M."/>
        </authorList>
    </citation>
    <scope>NUCLEOTIDE SEQUENCE [LARGE SCALE GENOMIC DNA]</scope>
    <source>
        <strain evidence="3 4">DSM 566</strain>
    </source>
</reference>
<keyword evidence="2" id="KW-0472">Membrane</keyword>
<evidence type="ECO:0000256" key="1">
    <source>
        <dbReference type="SAM" id="MobiDB-lite"/>
    </source>
</evidence>
<feature type="compositionally biased region" description="Pro residues" evidence="1">
    <location>
        <begin position="86"/>
        <end position="104"/>
    </location>
</feature>
<dbReference type="EMBL" id="QJJS01000010">
    <property type="protein sequence ID" value="PXW95250.1"/>
    <property type="molecule type" value="Genomic_DNA"/>
</dbReference>
<comment type="caution">
    <text evidence="3">The sequence shown here is derived from an EMBL/GenBank/DDBJ whole genome shotgun (WGS) entry which is preliminary data.</text>
</comment>
<dbReference type="RefSeq" id="WP_110401115.1">
    <property type="nucleotide sequence ID" value="NZ_QJJS01000010.1"/>
</dbReference>
<feature type="transmembrane region" description="Helical" evidence="2">
    <location>
        <begin position="15"/>
        <end position="37"/>
    </location>
</feature>
<keyword evidence="2" id="KW-0812">Transmembrane</keyword>
<dbReference type="Proteomes" id="UP000247811">
    <property type="component" value="Unassembled WGS sequence"/>
</dbReference>
<dbReference type="AlphaFoldDB" id="A0A318H9X6"/>
<evidence type="ECO:0000313" key="4">
    <source>
        <dbReference type="Proteomes" id="UP000247811"/>
    </source>
</evidence>
<gene>
    <name evidence="3" type="ORF">C7444_11095</name>
</gene>
<protein>
    <submittedName>
        <fullName evidence="3">Protein TonB</fullName>
    </submittedName>
</protein>
<feature type="region of interest" description="Disordered" evidence="1">
    <location>
        <begin position="52"/>
        <end position="104"/>
    </location>
</feature>
<name>A0A318H9X6_9BURK</name>